<dbReference type="Pfam" id="PF04784">
    <property type="entry name" value="DUF547"/>
    <property type="match status" value="1"/>
</dbReference>
<evidence type="ECO:0000259" key="5">
    <source>
        <dbReference type="PROSITE" id="PS50275"/>
    </source>
</evidence>
<dbReference type="InterPro" id="IPR002013">
    <property type="entry name" value="SAC_dom"/>
</dbReference>
<evidence type="ECO:0000256" key="1">
    <source>
        <dbReference type="ARBA" id="ARBA00004308"/>
    </source>
</evidence>
<gene>
    <name evidence="6" type="ORF">TVY486_1105670</name>
</gene>
<evidence type="ECO:0000256" key="3">
    <source>
        <dbReference type="ARBA" id="ARBA00023136"/>
    </source>
</evidence>
<evidence type="ECO:0000256" key="4">
    <source>
        <dbReference type="SAM" id="MobiDB-lite"/>
    </source>
</evidence>
<name>G0UB96_TRYVY</name>
<sequence>MADETLEPQLAPEGEKASESTQGALQWDEQGPMLHPMISWPLDKITVCNLSRQCYIIGSYTNRCEQKAKPVLTFNKTNSDVLVYDIHTRYTAEQVKVITNHALKEQAVLRAKALLGCVRFTRGHYLLIAKRRRLVGRIGFHRIFEALDLELLPLSLSGGEVSVVSWISAVRGASSDQLQEGREEEEYYCSRFISSWQKQAFFYSPTYDLTNTLQTNMFNSGGRCPIRSKFVWNEFFMEPFFTQHQLFCLQGARQSAAGDLRIPICPDGLKQWIVPIVQGSIVQRTVWCGSRPILITVIARTSKNYAGVRYFRRGVSSDGHVANHVEVEQIVSDESTLHTNGMRGNFTSYVQVRGSVPLNWFQPPTQLPKPPIKLGTNDPHYSHARKHFQELVLDYGRPIIVMNLLRQQEKRVRESTLSNEYKKVVKMLARYAKNAASDESGEQSEVLIYREFDIRKEAHCAWNSATALAEEALERTGFFFCDGRVACGRVGRLAKVQLQKGVVRSNCLDCIDRTNIAQYFFGLHVLGHQLQALGLLHSHVDIALSPQVQELLLQIYLHVGDAIAMHYGGSPQVGAGVVNRGTGWDKMMGIKRLYNNILGDREKQMMLNLFLGRYQPCPKWYSVANNPAMSIPHDSHSDAGRRSMDGQLAVSKRVGFATELSENYSDYYLQVKSAPSFLNPAELNDWWKEPLRCFHAMRRQSAAATSLVRNAVVGDRSNVEGEEEEDTVHDLCRCELAAALGFERGETNDLVGSGGVDGEDEVPQNKGCTLRPTSVSTTLSARTAELYTLLQQHRHAQSVMMFARDFIRQQRRQDLEHQEYNMRTGSGQEVPTDLLVHDHTTYPKTLRASEVYKDVELMRGMSDDCEPAADLHRMQLVLLGKYGDVDSWDVESVVGALMDVEPSVSHETIQYIRQLGCDGRMLLHHLDTESMQQSALLERFIALICRMTSGSATAHAHHPELSAFTNSLADRSDSAAHEGLPGPFCLGAIPFPDTTCRLLQPYFVKVLLPSNLESTVRHLLKQMGDATSGLPRKDRLRYHEGANSRRVPPVIVAPQCFSAHELHQWLLKESARLGLTLHEHVEKQDAAQACWQFVLWLAHANLIIPVVIEPVSGVVVQASITHYSAAMRNKLFVLCTLQEVCVLNAEDKHLPVSSDQTGTLKRVSVTKSEALTGHTALGYAESLANLALKALTSLRMPDSSAFPLPDGSQEFVSPALMDVIFSSSTHLAKVDTTMLQQEELFCFWVNVFNALYVHAWLTAIRKKAQEFTCFYSRNVYNIGGQLFSLSDIKNGILRGNRPPYYALLPPFEEGDPRSLMTCCVEHHGAALDGDGTGGGKCDDDHLLLWKVHRVLLVLIDTYLLPGNFEYMPSYNPRSLFYSSTAAVPQSSGSVGNMSMGSANDDLDPTASSIIVSGTSLLRQASSIPAGAAMWFSSFLGQWQSKSVPLAHPCTPLRPESLAEQMETAENFMARSLCHTQQLMVVRNKVHVPRVLLPVFVHCEELGVDWLLRYLFSGRSDISESQPRAQ</sequence>
<accession>G0UB96</accession>
<proteinExistence type="predicted"/>
<dbReference type="PROSITE" id="PS50275">
    <property type="entry name" value="SAC"/>
    <property type="match status" value="1"/>
</dbReference>
<dbReference type="GO" id="GO:0046856">
    <property type="term" value="P:phosphatidylinositol dephosphorylation"/>
    <property type="evidence" value="ECO:0007669"/>
    <property type="project" value="InterPro"/>
</dbReference>
<dbReference type="InterPro" id="IPR006869">
    <property type="entry name" value="DUF547"/>
</dbReference>
<evidence type="ECO:0000313" key="6">
    <source>
        <dbReference type="EMBL" id="CCC53083.1"/>
    </source>
</evidence>
<keyword evidence="3" id="KW-0472">Membrane</keyword>
<feature type="region of interest" description="Disordered" evidence="4">
    <location>
        <begin position="1"/>
        <end position="24"/>
    </location>
</feature>
<dbReference type="GO" id="GO:0004439">
    <property type="term" value="F:phosphatidylinositol-4,5-bisphosphate 5-phosphatase activity"/>
    <property type="evidence" value="ECO:0007669"/>
    <property type="project" value="UniProtKB-EC"/>
</dbReference>
<dbReference type="GO" id="GO:0043813">
    <property type="term" value="F:phosphatidylinositol-3,5-bisphosphate 5-phosphatase activity"/>
    <property type="evidence" value="ECO:0007669"/>
    <property type="project" value="InterPro"/>
</dbReference>
<dbReference type="PANTHER" id="PTHR45738">
    <property type="entry name" value="POLYPHOSPHOINOSITIDE PHOSPHATASE"/>
    <property type="match status" value="1"/>
</dbReference>
<keyword evidence="2 6" id="KW-0378">Hydrolase</keyword>
<feature type="domain" description="SAC" evidence="5">
    <location>
        <begin position="201"/>
        <end position="569"/>
    </location>
</feature>
<protein>
    <submittedName>
        <fullName evidence="6">Putative synaptojanin (N-terminal domain)</fullName>
        <ecNumber evidence="6">3.1.3.36</ecNumber>
    </submittedName>
</protein>
<dbReference type="Pfam" id="PF02383">
    <property type="entry name" value="Syja_N"/>
    <property type="match status" value="1"/>
</dbReference>
<organism evidence="6">
    <name type="scientific">Trypanosoma vivax (strain Y486)</name>
    <dbReference type="NCBI Taxonomy" id="1055687"/>
    <lineage>
        <taxon>Eukaryota</taxon>
        <taxon>Discoba</taxon>
        <taxon>Euglenozoa</taxon>
        <taxon>Kinetoplastea</taxon>
        <taxon>Metakinetoplastina</taxon>
        <taxon>Trypanosomatida</taxon>
        <taxon>Trypanosomatidae</taxon>
        <taxon>Trypanosoma</taxon>
        <taxon>Duttonella</taxon>
    </lineage>
</organism>
<dbReference type="PANTHER" id="PTHR45738:SF5">
    <property type="entry name" value="POLYPHOSPHOINOSITIDE PHOSPHATASE"/>
    <property type="match status" value="1"/>
</dbReference>
<dbReference type="GO" id="GO:0012505">
    <property type="term" value="C:endomembrane system"/>
    <property type="evidence" value="ECO:0007669"/>
    <property type="project" value="UniProtKB-SubCell"/>
</dbReference>
<dbReference type="VEuPathDB" id="TriTrypDB:TvY486_1105670"/>
<evidence type="ECO:0000256" key="2">
    <source>
        <dbReference type="ARBA" id="ARBA00022801"/>
    </source>
</evidence>
<comment type="subcellular location">
    <subcellularLocation>
        <location evidence="1">Endomembrane system</location>
    </subcellularLocation>
</comment>
<dbReference type="InterPro" id="IPR043573">
    <property type="entry name" value="Fig4-like"/>
</dbReference>
<dbReference type="EC" id="3.1.3.36" evidence="6"/>
<dbReference type="EMBL" id="HE573027">
    <property type="protein sequence ID" value="CCC53083.1"/>
    <property type="molecule type" value="Genomic_DNA"/>
</dbReference>
<reference evidence="6" key="1">
    <citation type="journal article" date="2012" name="Proc. Natl. Acad. Sci. U.S.A.">
        <title>Antigenic diversity is generated by distinct evolutionary mechanisms in African trypanosome species.</title>
        <authorList>
            <person name="Jackson A.P."/>
            <person name="Berry A."/>
            <person name="Aslett M."/>
            <person name="Allison H.C."/>
            <person name="Burton P."/>
            <person name="Vavrova-Anderson J."/>
            <person name="Brown R."/>
            <person name="Browne H."/>
            <person name="Corton N."/>
            <person name="Hauser H."/>
            <person name="Gamble J."/>
            <person name="Gilderthorp R."/>
            <person name="Marcello L."/>
            <person name="McQuillan J."/>
            <person name="Otto T.D."/>
            <person name="Quail M.A."/>
            <person name="Sanders M.J."/>
            <person name="van Tonder A."/>
            <person name="Ginger M.L."/>
            <person name="Field M.C."/>
            <person name="Barry J.D."/>
            <person name="Hertz-Fowler C."/>
            <person name="Berriman M."/>
        </authorList>
    </citation>
    <scope>NUCLEOTIDE SEQUENCE</scope>
    <source>
        <strain evidence="6">Y486</strain>
    </source>
</reference>